<dbReference type="AlphaFoldDB" id="A0AA37S3Q5"/>
<keyword evidence="1" id="KW-0472">Membrane</keyword>
<proteinExistence type="predicted"/>
<dbReference type="GeneID" id="99692889"/>
<feature type="transmembrane region" description="Helical" evidence="1">
    <location>
        <begin position="29"/>
        <end position="48"/>
    </location>
</feature>
<reference evidence="2" key="1">
    <citation type="journal article" date="2014" name="Int. J. Syst. Evol. Microbiol.">
        <title>Complete genome sequence of Corynebacterium casei LMG S-19264T (=DSM 44701T), isolated from a smear-ripened cheese.</title>
        <authorList>
            <consortium name="US DOE Joint Genome Institute (JGI-PGF)"/>
            <person name="Walter F."/>
            <person name="Albersmeier A."/>
            <person name="Kalinowski J."/>
            <person name="Ruckert C."/>
        </authorList>
    </citation>
    <scope>NUCLEOTIDE SEQUENCE</scope>
    <source>
        <strain evidence="2">NBRC 103034</strain>
    </source>
</reference>
<keyword evidence="1" id="KW-0812">Transmembrane</keyword>
<organism evidence="2 3">
    <name type="scientific">Pseudoalteromonas tetraodonis GFC</name>
    <dbReference type="NCBI Taxonomy" id="1315271"/>
    <lineage>
        <taxon>Bacteria</taxon>
        <taxon>Pseudomonadati</taxon>
        <taxon>Pseudomonadota</taxon>
        <taxon>Gammaproteobacteria</taxon>
        <taxon>Alteromonadales</taxon>
        <taxon>Pseudoalteromonadaceae</taxon>
        <taxon>Pseudoalteromonas</taxon>
    </lineage>
</organism>
<keyword evidence="1" id="KW-1133">Transmembrane helix</keyword>
<sequence>MGTFQLILFIVFAVLTTLGYKKNNRNLMLLGAITISFAFVGLEFLLGFDEGLSRTDYE</sequence>
<accession>A0AA37S3Q5</accession>
<evidence type="ECO:0000313" key="3">
    <source>
        <dbReference type="Proteomes" id="UP001161408"/>
    </source>
</evidence>
<protein>
    <submittedName>
        <fullName evidence="2">Uncharacterized protein</fullName>
    </submittedName>
</protein>
<dbReference type="RefSeq" id="WP_167378569.1">
    <property type="nucleotide sequence ID" value="NZ_BJXY01000002.1"/>
</dbReference>
<reference evidence="2" key="2">
    <citation type="submission" date="2023-01" db="EMBL/GenBank/DDBJ databases">
        <title>Draft genome sequence of Pseudoalteromonas tetraodonis strain NBRC 103034.</title>
        <authorList>
            <person name="Sun Q."/>
            <person name="Mori K."/>
        </authorList>
    </citation>
    <scope>NUCLEOTIDE SEQUENCE</scope>
    <source>
        <strain evidence="2">NBRC 103034</strain>
    </source>
</reference>
<dbReference type="EMBL" id="BSNE01000012">
    <property type="protein sequence ID" value="GLQ03192.1"/>
    <property type="molecule type" value="Genomic_DNA"/>
</dbReference>
<name>A0AA37S3Q5_9GAMM</name>
<comment type="caution">
    <text evidence="2">The sequence shown here is derived from an EMBL/GenBank/DDBJ whole genome shotgun (WGS) entry which is preliminary data.</text>
</comment>
<evidence type="ECO:0000313" key="2">
    <source>
        <dbReference type="EMBL" id="GLQ03192.1"/>
    </source>
</evidence>
<dbReference type="Proteomes" id="UP001161408">
    <property type="component" value="Unassembled WGS sequence"/>
</dbReference>
<keyword evidence="3" id="KW-1185">Reference proteome</keyword>
<gene>
    <name evidence="2" type="ORF">GCM10007914_20730</name>
</gene>
<evidence type="ECO:0000256" key="1">
    <source>
        <dbReference type="SAM" id="Phobius"/>
    </source>
</evidence>